<reference evidence="4 5" key="1">
    <citation type="submission" date="2020-06" db="EMBL/GenBank/DDBJ databases">
        <authorList>
            <person name="Li R."/>
            <person name="Bekaert M."/>
        </authorList>
    </citation>
    <scope>NUCLEOTIDE SEQUENCE [LARGE SCALE GENOMIC DNA]</scope>
    <source>
        <strain evidence="5">wild</strain>
    </source>
</reference>
<feature type="coiled-coil region" evidence="2">
    <location>
        <begin position="113"/>
        <end position="147"/>
    </location>
</feature>
<keyword evidence="1" id="KW-0862">Zinc</keyword>
<keyword evidence="1" id="KW-0479">Metal-binding</keyword>
<dbReference type="InterPro" id="IPR000315">
    <property type="entry name" value="Znf_B-box"/>
</dbReference>
<organism evidence="4 5">
    <name type="scientific">Mytilus coruscus</name>
    <name type="common">Sea mussel</name>
    <dbReference type="NCBI Taxonomy" id="42192"/>
    <lineage>
        <taxon>Eukaryota</taxon>
        <taxon>Metazoa</taxon>
        <taxon>Spiralia</taxon>
        <taxon>Lophotrochozoa</taxon>
        <taxon>Mollusca</taxon>
        <taxon>Bivalvia</taxon>
        <taxon>Autobranchia</taxon>
        <taxon>Pteriomorphia</taxon>
        <taxon>Mytilida</taxon>
        <taxon>Mytiloidea</taxon>
        <taxon>Mytilidae</taxon>
        <taxon>Mytilinae</taxon>
        <taxon>Mytilus</taxon>
    </lineage>
</organism>
<proteinExistence type="predicted"/>
<keyword evidence="1" id="KW-0863">Zinc-finger</keyword>
<dbReference type="OrthoDB" id="10340215at2759"/>
<protein>
    <submittedName>
        <fullName evidence="4">TRIM9_67</fullName>
    </submittedName>
</protein>
<dbReference type="PROSITE" id="PS50119">
    <property type="entry name" value="ZF_BBOX"/>
    <property type="match status" value="1"/>
</dbReference>
<dbReference type="GO" id="GO:0008270">
    <property type="term" value="F:zinc ion binding"/>
    <property type="evidence" value="ECO:0007669"/>
    <property type="project" value="UniProtKB-KW"/>
</dbReference>
<evidence type="ECO:0000259" key="3">
    <source>
        <dbReference type="PROSITE" id="PS50119"/>
    </source>
</evidence>
<dbReference type="EMBL" id="CACVKT020006490">
    <property type="protein sequence ID" value="CAC5402151.1"/>
    <property type="molecule type" value="Genomic_DNA"/>
</dbReference>
<evidence type="ECO:0000256" key="2">
    <source>
        <dbReference type="SAM" id="Coils"/>
    </source>
</evidence>
<keyword evidence="2" id="KW-0175">Coiled coil</keyword>
<dbReference type="Proteomes" id="UP000507470">
    <property type="component" value="Unassembled WGS sequence"/>
</dbReference>
<gene>
    <name evidence="4" type="ORF">MCOR_36140</name>
</gene>
<evidence type="ECO:0000256" key="1">
    <source>
        <dbReference type="PROSITE-ProRule" id="PRU00024"/>
    </source>
</evidence>
<keyword evidence="5" id="KW-1185">Reference proteome</keyword>
<name>A0A6J8D2Z4_MYTCO</name>
<dbReference type="Gene3D" id="4.10.830.40">
    <property type="match status" value="1"/>
</dbReference>
<evidence type="ECO:0000313" key="4">
    <source>
        <dbReference type="EMBL" id="CAC5402151.1"/>
    </source>
</evidence>
<sequence>MATSKPHSGSFRKEQTALVCQLCENEPKIKWKCLQCSLMMCQRCRDKVHPKFKSAESHQILDLKDVGKLKFEEEVDFSQFKCDQHSGQACYVLLGSTKKHDLVEIKVEIQRKVVSVQNRIKVNESQLKELKENERKLREIYSTEKDNYDKSCEIILEQEKHILNILQNHTRTLKDDLNEKWIDIDHSVSEEIKQVIESGTKLEAQNKTLLEILHSNDPVKIFGCSASYSKIKPIVLNFNTIPVFVPNKLHENDLKYGSLKQLLSIHKQPSSISTSNTKFQLLNQFTLDHDITKIKVGTDNSIWVAHRHESILINMKVNETGPKISNLFTDLYVYDMDFSFKQDLMLSSENYEVSVIPCGSNEINILYDSSPLVTEAIHVTKDRKIIIGAMNDGPHFPVEINQKGK</sequence>
<evidence type="ECO:0000313" key="5">
    <source>
        <dbReference type="Proteomes" id="UP000507470"/>
    </source>
</evidence>
<feature type="domain" description="B box-type" evidence="3">
    <location>
        <begin position="15"/>
        <end position="63"/>
    </location>
</feature>
<accession>A0A6J8D2Z4</accession>
<dbReference type="CDD" id="cd19757">
    <property type="entry name" value="Bbox1"/>
    <property type="match status" value="1"/>
</dbReference>
<dbReference type="AlphaFoldDB" id="A0A6J8D2Z4"/>